<dbReference type="Gene3D" id="3.90.640.10">
    <property type="entry name" value="Actin, Chain A, domain 4"/>
    <property type="match status" value="1"/>
</dbReference>
<keyword evidence="4" id="KW-1185">Reference proteome</keyword>
<sequence length="474" mass="49255">MSSVLGVTAGTSAVRIVRPIDPAAPAAGYQFQVVETRQDDPARLAAQTVGVLVQAGIAGDTVERVGLVYRDAADAERLRAAMAEQGLDRYTLVGESEAALAYLRTTGELPGDVAVLYDLGASGLTVTVVDRTTGAVHTERTRTVSGRLFDDAVRLHQLGSDGVWRPDDPEDEEFVAQCRTAKEQLSGSDAVAVPGTAGVILMSLETFDPLITPLVEGSARFLRDVVHRSGARPETIVLLGGGAHVRLVRRVLETWMKLPVVVPHEPELVLAKGGALRAVAAGPAASAVTELIVPPGATERIVPPRGVAPQRTERLARTETPAPAAVDDAGPPERTPAWKRATTAPGPHVSGRQISGAGLAGTALGVVAMIGLALGAQNTFAGDDESEPRPTEVIVTTPPRTPQPAPAVAPAPAPPTTTVPPTEESTTERVVPPPPVATAPPPPLIPGLNIPVPTLPPLPPLPTIEVPPELRLPI</sequence>
<dbReference type="Pfam" id="PF23717">
    <property type="entry name" value="DUF7159"/>
    <property type="match status" value="1"/>
</dbReference>
<comment type="caution">
    <text evidence="3">The sequence shown here is derived from an EMBL/GenBank/DDBJ whole genome shotgun (WGS) entry which is preliminary data.</text>
</comment>
<dbReference type="InterPro" id="IPR043129">
    <property type="entry name" value="ATPase_NBD"/>
</dbReference>
<dbReference type="SUPFAM" id="SSF53067">
    <property type="entry name" value="Actin-like ATPase domain"/>
    <property type="match status" value="1"/>
</dbReference>
<feature type="compositionally biased region" description="Pro residues" evidence="1">
    <location>
        <begin position="399"/>
        <end position="418"/>
    </location>
</feature>
<dbReference type="Gene3D" id="3.30.420.40">
    <property type="match status" value="2"/>
</dbReference>
<evidence type="ECO:0000256" key="1">
    <source>
        <dbReference type="SAM" id="MobiDB-lite"/>
    </source>
</evidence>
<dbReference type="Proteomes" id="UP000325466">
    <property type="component" value="Unassembled WGS sequence"/>
</dbReference>
<feature type="compositionally biased region" description="Pro residues" evidence="1">
    <location>
        <begin position="453"/>
        <end position="462"/>
    </location>
</feature>
<dbReference type="InterPro" id="IPR055583">
    <property type="entry name" value="DUF7159"/>
</dbReference>
<protein>
    <submittedName>
        <fullName evidence="3">Possible chaperone protein</fullName>
    </submittedName>
</protein>
<gene>
    <name evidence="3" type="ORF">RAJCM14343_2006</name>
</gene>
<dbReference type="RefSeq" id="WP_043797102.1">
    <property type="nucleotide sequence ID" value="NZ_BAAAYP010000069.1"/>
</dbReference>
<dbReference type="EMBL" id="BLAH01000075">
    <property type="protein sequence ID" value="GES36753.1"/>
    <property type="molecule type" value="Genomic_DNA"/>
</dbReference>
<reference evidence="3 4" key="1">
    <citation type="journal article" date="2018" name="Biodegradation">
        <title>1,4-Dioxane degradation characteristics of Rhodococcus aetherivorans JCM 14343.</title>
        <authorList>
            <person name="Inoue D."/>
            <person name="Tsunoda T."/>
            <person name="Yamamoto N."/>
            <person name="Ike M."/>
            <person name="Sei K."/>
        </authorList>
    </citation>
    <scope>NUCLEOTIDE SEQUENCE [LARGE SCALE GENOMIC DNA]</scope>
    <source>
        <strain evidence="3 4">JCM 14343</strain>
    </source>
</reference>
<feature type="domain" description="DUF7159" evidence="2">
    <location>
        <begin position="220"/>
        <end position="281"/>
    </location>
</feature>
<evidence type="ECO:0000313" key="4">
    <source>
        <dbReference type="Proteomes" id="UP000325466"/>
    </source>
</evidence>
<dbReference type="PANTHER" id="PTHR42749">
    <property type="entry name" value="CELL SHAPE-DETERMINING PROTEIN MREB"/>
    <property type="match status" value="1"/>
</dbReference>
<feature type="compositionally biased region" description="Pro residues" evidence="1">
    <location>
        <begin position="431"/>
        <end position="445"/>
    </location>
</feature>
<name>A0ABQ0YJN3_9NOCA</name>
<feature type="region of interest" description="Disordered" evidence="1">
    <location>
        <begin position="380"/>
        <end position="474"/>
    </location>
</feature>
<feature type="compositionally biased region" description="Low complexity" evidence="1">
    <location>
        <begin position="419"/>
        <end position="430"/>
    </location>
</feature>
<organism evidence="3 4">
    <name type="scientific">Rhodococcus aetherivorans</name>
    <dbReference type="NCBI Taxonomy" id="191292"/>
    <lineage>
        <taxon>Bacteria</taxon>
        <taxon>Bacillati</taxon>
        <taxon>Actinomycetota</taxon>
        <taxon>Actinomycetes</taxon>
        <taxon>Mycobacteriales</taxon>
        <taxon>Nocardiaceae</taxon>
        <taxon>Rhodococcus</taxon>
    </lineage>
</organism>
<dbReference type="PANTHER" id="PTHR42749:SF1">
    <property type="entry name" value="CELL SHAPE-DETERMINING PROTEIN MREB"/>
    <property type="match status" value="1"/>
</dbReference>
<accession>A0ABQ0YJN3</accession>
<feature type="region of interest" description="Disordered" evidence="1">
    <location>
        <begin position="306"/>
        <end position="353"/>
    </location>
</feature>
<evidence type="ECO:0000313" key="3">
    <source>
        <dbReference type="EMBL" id="GES36753.1"/>
    </source>
</evidence>
<evidence type="ECO:0000259" key="2">
    <source>
        <dbReference type="Pfam" id="PF23717"/>
    </source>
</evidence>
<feature type="compositionally biased region" description="Low complexity" evidence="1">
    <location>
        <begin position="463"/>
        <end position="474"/>
    </location>
</feature>
<proteinExistence type="predicted"/>